<sequence length="444" mass="50267">MIKLIIFALCLTGTVLGDANKRKQGVGPGDQDWGYVKVREGAHMFWWLYHTTAPVSDPTERPLVAWLQGGPGASSTGYGNFEELGPVDVNLNERNFTWVKEMNVLFIDNPVGSGFSYVEKLSQLTKDNRQIALDLVQFMHGFYKAQPQYKNVPFYVVAESYGGKMAAEFIYELYNEIQAGKIECNLKGVAMGDSWISPMDSVWTWAPYLLNNGVLDQEGYDAVMAAAQRTQDAFDRGNYVEATNQWGRTENVIMEYTYNVDFYNILLEVSAYRQQRLLEAFRKSPIAGLYEIMVNHGVTKANSLYSLMNGLVKQTLQIPQHVTWSGQSDYTFSTLSGDFMKPCTEMVELLLNKTNVQVVIFTGQLDLIVDTPGTIEWVSHLRWPDRNNWANSDRNPLVVKGIIEGYVQKLNRFGLYWINRSGHMVPSDNPKAMGQILRDLTSFG</sequence>
<dbReference type="Pfam" id="PF00450">
    <property type="entry name" value="Peptidase_S10"/>
    <property type="match status" value="1"/>
</dbReference>
<dbReference type="InterPro" id="IPR001563">
    <property type="entry name" value="Peptidase_S10"/>
</dbReference>
<keyword evidence="5 10" id="KW-0645">Protease</keyword>
<dbReference type="Gene3D" id="3.40.50.1820">
    <property type="entry name" value="alpha/beta hydrolase"/>
    <property type="match status" value="1"/>
</dbReference>
<protein>
    <recommendedName>
        <fullName evidence="10">Carboxypeptidase</fullName>
        <ecNumber evidence="10">3.4.16.-</ecNumber>
    </recommendedName>
</protein>
<dbReference type="PRINTS" id="PR00724">
    <property type="entry name" value="CRBOXYPTASEC"/>
</dbReference>
<evidence type="ECO:0000256" key="7">
    <source>
        <dbReference type="ARBA" id="ARBA00022801"/>
    </source>
</evidence>
<dbReference type="SUPFAM" id="SSF53474">
    <property type="entry name" value="alpha/beta-Hydrolases"/>
    <property type="match status" value="1"/>
</dbReference>
<reference evidence="11" key="1">
    <citation type="submission" date="2020-03" db="EMBL/GenBank/DDBJ databases">
        <title>Transcriptomic Profiling of the Digestive Tract of the Rat Flea, Xenopsylla cheopis, Following Blood Feeding and Infection with Yersinia pestis.</title>
        <authorList>
            <person name="Bland D.M."/>
            <person name="Martens C.A."/>
            <person name="Virtaneva K."/>
            <person name="Kanakabandi K."/>
            <person name="Long D."/>
            <person name="Rosenke R."/>
            <person name="Saturday G.A."/>
            <person name="Hoyt F.H."/>
            <person name="Bruno D.P."/>
            <person name="Ribeiro J.M.C."/>
            <person name="Hinnebusch J."/>
        </authorList>
    </citation>
    <scope>NUCLEOTIDE SEQUENCE</scope>
</reference>
<evidence type="ECO:0000256" key="1">
    <source>
        <dbReference type="ARBA" id="ARBA00004613"/>
    </source>
</evidence>
<keyword evidence="4 10" id="KW-0121">Carboxypeptidase</keyword>
<dbReference type="EMBL" id="GIIL01008193">
    <property type="protein sequence ID" value="NOV51919.1"/>
    <property type="molecule type" value="Transcribed_RNA"/>
</dbReference>
<evidence type="ECO:0000256" key="3">
    <source>
        <dbReference type="ARBA" id="ARBA00022525"/>
    </source>
</evidence>
<dbReference type="GO" id="GO:0004185">
    <property type="term" value="F:serine-type carboxypeptidase activity"/>
    <property type="evidence" value="ECO:0007669"/>
    <property type="project" value="UniProtKB-UniRule"/>
</dbReference>
<dbReference type="InterPro" id="IPR018202">
    <property type="entry name" value="Ser_caboxypep_ser_AS"/>
</dbReference>
<feature type="signal peptide" evidence="10">
    <location>
        <begin position="1"/>
        <end position="17"/>
    </location>
</feature>
<name>A0A6M2E036_XENCH</name>
<evidence type="ECO:0000256" key="9">
    <source>
        <dbReference type="ARBA" id="ARBA00055847"/>
    </source>
</evidence>
<accession>A0A6M2E036</accession>
<keyword evidence="3" id="KW-0964">Secreted</keyword>
<dbReference type="EC" id="3.4.16.-" evidence="10"/>
<dbReference type="GO" id="GO:0005576">
    <property type="term" value="C:extracellular region"/>
    <property type="evidence" value="ECO:0007669"/>
    <property type="project" value="UniProtKB-SubCell"/>
</dbReference>
<comment type="subcellular location">
    <subcellularLocation>
        <location evidence="1">Secreted</location>
    </subcellularLocation>
</comment>
<evidence type="ECO:0000256" key="8">
    <source>
        <dbReference type="ARBA" id="ARBA00023180"/>
    </source>
</evidence>
<evidence type="ECO:0000313" key="11">
    <source>
        <dbReference type="EMBL" id="NOV51919.1"/>
    </source>
</evidence>
<evidence type="ECO:0000256" key="6">
    <source>
        <dbReference type="ARBA" id="ARBA00022729"/>
    </source>
</evidence>
<keyword evidence="7 10" id="KW-0378">Hydrolase</keyword>
<dbReference type="GO" id="GO:0006508">
    <property type="term" value="P:proteolysis"/>
    <property type="evidence" value="ECO:0007669"/>
    <property type="project" value="UniProtKB-KW"/>
</dbReference>
<proteinExistence type="inferred from homology"/>
<dbReference type="PROSITE" id="PS00131">
    <property type="entry name" value="CARBOXYPEPT_SER_SER"/>
    <property type="match status" value="1"/>
</dbReference>
<evidence type="ECO:0000256" key="4">
    <source>
        <dbReference type="ARBA" id="ARBA00022645"/>
    </source>
</evidence>
<feature type="chain" id="PRO_5027161224" description="Carboxypeptidase" evidence="10">
    <location>
        <begin position="18"/>
        <end position="444"/>
    </location>
</feature>
<evidence type="ECO:0000256" key="2">
    <source>
        <dbReference type="ARBA" id="ARBA00009431"/>
    </source>
</evidence>
<organism evidence="11">
    <name type="scientific">Xenopsylla cheopis</name>
    <name type="common">Oriental rat flea</name>
    <name type="synonym">Pulex cheopis</name>
    <dbReference type="NCBI Taxonomy" id="163159"/>
    <lineage>
        <taxon>Eukaryota</taxon>
        <taxon>Metazoa</taxon>
        <taxon>Ecdysozoa</taxon>
        <taxon>Arthropoda</taxon>
        <taxon>Hexapoda</taxon>
        <taxon>Insecta</taxon>
        <taxon>Pterygota</taxon>
        <taxon>Neoptera</taxon>
        <taxon>Endopterygota</taxon>
        <taxon>Siphonaptera</taxon>
        <taxon>Pulicidae</taxon>
        <taxon>Xenopsyllinae</taxon>
        <taxon>Xenopsylla</taxon>
    </lineage>
</organism>
<comment type="function">
    <text evidence="9">May be involved in vascular wall and kidney homeostasis.</text>
</comment>
<keyword evidence="8" id="KW-0325">Glycoprotein</keyword>
<keyword evidence="6 10" id="KW-0732">Signal</keyword>
<comment type="similarity">
    <text evidence="2 10">Belongs to the peptidase S10 family.</text>
</comment>
<evidence type="ECO:0000256" key="10">
    <source>
        <dbReference type="RuleBase" id="RU361156"/>
    </source>
</evidence>
<dbReference type="AlphaFoldDB" id="A0A6M2E036"/>
<evidence type="ECO:0000256" key="5">
    <source>
        <dbReference type="ARBA" id="ARBA00022670"/>
    </source>
</evidence>
<dbReference type="FunFam" id="3.40.50.1820:FF:000075">
    <property type="entry name" value="Carboxypeptidase"/>
    <property type="match status" value="1"/>
</dbReference>
<dbReference type="PANTHER" id="PTHR11802:SF3">
    <property type="entry name" value="RETINOID-INDUCIBLE SERINE CARBOXYPEPTIDASE"/>
    <property type="match status" value="1"/>
</dbReference>
<dbReference type="InterPro" id="IPR029058">
    <property type="entry name" value="AB_hydrolase_fold"/>
</dbReference>
<dbReference type="PANTHER" id="PTHR11802">
    <property type="entry name" value="SERINE PROTEASE FAMILY S10 SERINE CARBOXYPEPTIDASE"/>
    <property type="match status" value="1"/>
</dbReference>